<sequence length="535" mass="56698">MSGTTIGAPDQERAALHLIAAGAPLEAAARPETMGFKAYNLARMAALRLNVPPAFVLGTGYCAMPAAVTPDLWRGALARLEGATGLRFGDPRRPLLLSVRSGAPVSMPGMMETLLNIGLTEETLPGLIRLTGHPRLAWDAYRRLIAGYGEVVAGIAADAFEADLAAVQQGEDERALDFAALRDLARRHLETYRRLAGAPFPQDPTAQLQTAIAAVFQSWSSPKATAYRDLRGLDHGMGTAVTVQRMVFGNAGGLSGAGVGFTRNPSDGVPLPWVDFLFNAQGEDVVSGRRSAQGHDRLEAVAPRVWAELVEATKILERHFGDMQDFEFTVENGELFMLQTRDGKRTPQAAARIALDMFDEGLIDRDTARARTAGLDAAALAMRVVVTEAGEVPVALGHAATASSGVATGAIALDEAQVAALEAGGRPAILVRQNAETHDVAVLDRAVGLLTRHGARTSHAAVVARQLGKVCLVGCEAMRIDEAAGRIGFGEAWLDPGAEITLDGNSGTIYPGRLHTIEQVPPELLDRLSRLAEPA</sequence>
<evidence type="ECO:0000313" key="4">
    <source>
        <dbReference type="Proteomes" id="UP000246077"/>
    </source>
</evidence>
<dbReference type="InterPro" id="IPR010121">
    <property type="entry name" value="Pyruvate_phosphate_dikinase"/>
</dbReference>
<dbReference type="Gene3D" id="1.20.80.30">
    <property type="match status" value="1"/>
</dbReference>
<protein>
    <submittedName>
        <fullName evidence="3">Pyruvate, phosphate dikinase</fullName>
    </submittedName>
</protein>
<name>A0A317DTW8_9PROT</name>
<evidence type="ECO:0000259" key="2">
    <source>
        <dbReference type="Pfam" id="PF01326"/>
    </source>
</evidence>
<dbReference type="SUPFAM" id="SSF52009">
    <property type="entry name" value="Phosphohistidine domain"/>
    <property type="match status" value="1"/>
</dbReference>
<keyword evidence="3" id="KW-0670">Pyruvate</keyword>
<comment type="caution">
    <text evidence="3">The sequence shown here is derived from an EMBL/GenBank/DDBJ whole genome shotgun (WGS) entry which is preliminary data.</text>
</comment>
<accession>A0A317DTW8</accession>
<keyword evidence="3" id="KW-0418">Kinase</keyword>
<evidence type="ECO:0000313" key="3">
    <source>
        <dbReference type="EMBL" id="PWR17822.1"/>
    </source>
</evidence>
<dbReference type="InterPro" id="IPR036637">
    <property type="entry name" value="Phosphohistidine_dom_sf"/>
</dbReference>
<dbReference type="Gene3D" id="3.30.1490.20">
    <property type="entry name" value="ATP-grasp fold, A domain"/>
    <property type="match status" value="1"/>
</dbReference>
<dbReference type="EMBL" id="QGLF01000008">
    <property type="protein sequence ID" value="PWR17822.1"/>
    <property type="molecule type" value="Genomic_DNA"/>
</dbReference>
<dbReference type="RefSeq" id="WP_109923351.1">
    <property type="nucleotide sequence ID" value="NZ_QGLF01000008.1"/>
</dbReference>
<dbReference type="Gene3D" id="1.10.189.10">
    <property type="entry name" value="Pyruvate Phosphate Dikinase, domain 2"/>
    <property type="match status" value="1"/>
</dbReference>
<dbReference type="Gene3D" id="3.30.470.20">
    <property type="entry name" value="ATP-grasp fold, B domain"/>
    <property type="match status" value="1"/>
</dbReference>
<dbReference type="GO" id="GO:0005524">
    <property type="term" value="F:ATP binding"/>
    <property type="evidence" value="ECO:0007669"/>
    <property type="project" value="InterPro"/>
</dbReference>
<dbReference type="Pfam" id="PF00391">
    <property type="entry name" value="PEP-utilizers"/>
    <property type="match status" value="1"/>
</dbReference>
<dbReference type="PANTHER" id="PTHR22931:SF9">
    <property type="entry name" value="PYRUVATE, PHOSPHATE DIKINASE 1, CHLOROPLASTIC"/>
    <property type="match status" value="1"/>
</dbReference>
<dbReference type="InterPro" id="IPR002192">
    <property type="entry name" value="PPDK_AMP/ATP-bd"/>
</dbReference>
<dbReference type="InterPro" id="IPR013815">
    <property type="entry name" value="ATP_grasp_subdomain_1"/>
</dbReference>
<gene>
    <name evidence="3" type="ORF">DKG75_22025</name>
</gene>
<dbReference type="GO" id="GO:0050242">
    <property type="term" value="F:pyruvate, phosphate dikinase activity"/>
    <property type="evidence" value="ECO:0007669"/>
    <property type="project" value="InterPro"/>
</dbReference>
<dbReference type="InterPro" id="IPR018274">
    <property type="entry name" value="PEP_util_AS"/>
</dbReference>
<keyword evidence="3" id="KW-0808">Transferase</keyword>
<dbReference type="Pfam" id="PF01326">
    <property type="entry name" value="PPDK_N"/>
    <property type="match status" value="2"/>
</dbReference>
<reference evidence="4" key="1">
    <citation type="submission" date="2018-05" db="EMBL/GenBank/DDBJ databases">
        <title>Zavarzinia sp. HR-AS.</title>
        <authorList>
            <person name="Lee Y."/>
            <person name="Jeon C.O."/>
        </authorList>
    </citation>
    <scope>NUCLEOTIDE SEQUENCE [LARGE SCALE GENOMIC DNA]</scope>
    <source>
        <strain evidence="4">DSM 1231</strain>
    </source>
</reference>
<dbReference type="Proteomes" id="UP000246077">
    <property type="component" value="Unassembled WGS sequence"/>
</dbReference>
<proteinExistence type="predicted"/>
<evidence type="ECO:0000259" key="1">
    <source>
        <dbReference type="Pfam" id="PF00391"/>
    </source>
</evidence>
<dbReference type="AlphaFoldDB" id="A0A317DTW8"/>
<dbReference type="GO" id="GO:0016301">
    <property type="term" value="F:kinase activity"/>
    <property type="evidence" value="ECO:0007669"/>
    <property type="project" value="UniProtKB-KW"/>
</dbReference>
<dbReference type="OrthoDB" id="9765468at2"/>
<dbReference type="Gene3D" id="3.50.30.10">
    <property type="entry name" value="Phosphohistidine domain"/>
    <property type="match status" value="1"/>
</dbReference>
<dbReference type="SUPFAM" id="SSF56059">
    <property type="entry name" value="Glutathione synthetase ATP-binding domain-like"/>
    <property type="match status" value="1"/>
</dbReference>
<feature type="domain" description="Pyruvate phosphate dikinase AMP/ATP-binding" evidence="2">
    <location>
        <begin position="76"/>
        <end position="292"/>
    </location>
</feature>
<organism evidence="3 4">
    <name type="scientific">Zavarzinia compransoris</name>
    <dbReference type="NCBI Taxonomy" id="1264899"/>
    <lineage>
        <taxon>Bacteria</taxon>
        <taxon>Pseudomonadati</taxon>
        <taxon>Pseudomonadota</taxon>
        <taxon>Alphaproteobacteria</taxon>
        <taxon>Rhodospirillales</taxon>
        <taxon>Zavarziniaceae</taxon>
        <taxon>Zavarzinia</taxon>
    </lineage>
</organism>
<keyword evidence="4" id="KW-1185">Reference proteome</keyword>
<dbReference type="PROSITE" id="PS00370">
    <property type="entry name" value="PEP_ENZYMES_PHOS_SITE"/>
    <property type="match status" value="1"/>
</dbReference>
<feature type="domain" description="PEP-utilising enzyme mobile" evidence="1">
    <location>
        <begin position="427"/>
        <end position="507"/>
    </location>
</feature>
<dbReference type="PANTHER" id="PTHR22931">
    <property type="entry name" value="PHOSPHOENOLPYRUVATE DIKINASE-RELATED"/>
    <property type="match status" value="1"/>
</dbReference>
<dbReference type="InterPro" id="IPR008279">
    <property type="entry name" value="PEP-util_enz_mobile_dom"/>
</dbReference>
<feature type="domain" description="Pyruvate phosphate dikinase AMP/ATP-binding" evidence="2">
    <location>
        <begin position="307"/>
        <end position="360"/>
    </location>
</feature>